<evidence type="ECO:0000313" key="4">
    <source>
        <dbReference type="Proteomes" id="UP000601223"/>
    </source>
</evidence>
<feature type="domain" description="Pyridoxamine 5'-phosphate oxidase N-terminal" evidence="2">
    <location>
        <begin position="16"/>
        <end position="142"/>
    </location>
</feature>
<evidence type="ECO:0000259" key="2">
    <source>
        <dbReference type="Pfam" id="PF01243"/>
    </source>
</evidence>
<protein>
    <submittedName>
        <fullName evidence="3">PPOX class F420-dependent oxidoreductase</fullName>
    </submittedName>
</protein>
<accession>A0A8J3JNK7</accession>
<reference evidence="3 4" key="1">
    <citation type="submission" date="2021-01" db="EMBL/GenBank/DDBJ databases">
        <title>Whole genome shotgun sequence of Catellatospora bangladeshensis NBRC 107357.</title>
        <authorList>
            <person name="Komaki H."/>
            <person name="Tamura T."/>
        </authorList>
    </citation>
    <scope>NUCLEOTIDE SEQUENCE [LARGE SCALE GENOMIC DNA]</scope>
    <source>
        <strain evidence="3 4">NBRC 107357</strain>
    </source>
</reference>
<dbReference type="NCBIfam" id="TIGR03668">
    <property type="entry name" value="Rv0121_F420"/>
    <property type="match status" value="1"/>
</dbReference>
<dbReference type="PANTHER" id="PTHR35176">
    <property type="entry name" value="HEME OXYGENASE HI_0854-RELATED"/>
    <property type="match status" value="1"/>
</dbReference>
<dbReference type="AlphaFoldDB" id="A0A8J3JNK7"/>
<dbReference type="Proteomes" id="UP000601223">
    <property type="component" value="Unassembled WGS sequence"/>
</dbReference>
<dbReference type="Gene3D" id="2.30.110.10">
    <property type="entry name" value="Electron Transport, Fmn-binding Protein, Chain A"/>
    <property type="match status" value="1"/>
</dbReference>
<dbReference type="GO" id="GO:0070967">
    <property type="term" value="F:coenzyme F420 binding"/>
    <property type="evidence" value="ECO:0007669"/>
    <property type="project" value="TreeGrafter"/>
</dbReference>
<sequence>MGDRHRHVHQGVSGARERFAAARVARLATVGADGTPHLVPVVFAVDGDTVYTAVDRKPKRTTALRRLANIAAEPRVCLLADHYEEDWSRLWWVRADGTARVLDPADPATGTALALLTARYPQYAEPPPGPVVAVAVTRWTTWSGAGFTGEPGHSP</sequence>
<dbReference type="GO" id="GO:0005829">
    <property type="term" value="C:cytosol"/>
    <property type="evidence" value="ECO:0007669"/>
    <property type="project" value="TreeGrafter"/>
</dbReference>
<name>A0A8J3JNK7_9ACTN</name>
<gene>
    <name evidence="3" type="ORF">Cba03nite_17580</name>
</gene>
<dbReference type="PANTHER" id="PTHR35176:SF2">
    <property type="entry name" value="F420H(2)-DEPENDENT REDUCTASE RV1155"/>
    <property type="match status" value="1"/>
</dbReference>
<keyword evidence="1" id="KW-0560">Oxidoreductase</keyword>
<organism evidence="3 4">
    <name type="scientific">Catellatospora bangladeshensis</name>
    <dbReference type="NCBI Taxonomy" id="310355"/>
    <lineage>
        <taxon>Bacteria</taxon>
        <taxon>Bacillati</taxon>
        <taxon>Actinomycetota</taxon>
        <taxon>Actinomycetes</taxon>
        <taxon>Micromonosporales</taxon>
        <taxon>Micromonosporaceae</taxon>
        <taxon>Catellatospora</taxon>
    </lineage>
</organism>
<dbReference type="InterPro" id="IPR019967">
    <property type="entry name" value="F420-dep_enz_PPOX_Rv0121"/>
</dbReference>
<evidence type="ECO:0000256" key="1">
    <source>
        <dbReference type="ARBA" id="ARBA00023002"/>
    </source>
</evidence>
<dbReference type="InterPro" id="IPR011576">
    <property type="entry name" value="Pyridox_Oxase_N"/>
</dbReference>
<evidence type="ECO:0000313" key="3">
    <source>
        <dbReference type="EMBL" id="GIF80409.1"/>
    </source>
</evidence>
<dbReference type="InterPro" id="IPR052019">
    <property type="entry name" value="F420H2_bilvrd_red/Heme_oxyg"/>
</dbReference>
<keyword evidence="4" id="KW-1185">Reference proteome</keyword>
<dbReference type="SUPFAM" id="SSF50475">
    <property type="entry name" value="FMN-binding split barrel"/>
    <property type="match status" value="1"/>
</dbReference>
<proteinExistence type="predicted"/>
<dbReference type="GO" id="GO:0016627">
    <property type="term" value="F:oxidoreductase activity, acting on the CH-CH group of donors"/>
    <property type="evidence" value="ECO:0007669"/>
    <property type="project" value="TreeGrafter"/>
</dbReference>
<dbReference type="Pfam" id="PF01243">
    <property type="entry name" value="PNPOx_N"/>
    <property type="match status" value="1"/>
</dbReference>
<dbReference type="InterPro" id="IPR012349">
    <property type="entry name" value="Split_barrel_FMN-bd"/>
</dbReference>
<comment type="caution">
    <text evidence="3">The sequence shown here is derived from an EMBL/GenBank/DDBJ whole genome shotgun (WGS) entry which is preliminary data.</text>
</comment>
<dbReference type="EMBL" id="BONF01000009">
    <property type="protein sequence ID" value="GIF80409.1"/>
    <property type="molecule type" value="Genomic_DNA"/>
</dbReference>